<feature type="compositionally biased region" description="Pro residues" evidence="1">
    <location>
        <begin position="111"/>
        <end position="125"/>
    </location>
</feature>
<organism evidence="2 3">
    <name type="scientific">Fusarium xylarioides</name>
    <dbReference type="NCBI Taxonomy" id="221167"/>
    <lineage>
        <taxon>Eukaryota</taxon>
        <taxon>Fungi</taxon>
        <taxon>Dikarya</taxon>
        <taxon>Ascomycota</taxon>
        <taxon>Pezizomycotina</taxon>
        <taxon>Sordariomycetes</taxon>
        <taxon>Hypocreomycetidae</taxon>
        <taxon>Hypocreales</taxon>
        <taxon>Nectriaceae</taxon>
        <taxon>Fusarium</taxon>
        <taxon>Fusarium fujikuroi species complex</taxon>
    </lineage>
</organism>
<feature type="compositionally biased region" description="Pro residues" evidence="1">
    <location>
        <begin position="44"/>
        <end position="60"/>
    </location>
</feature>
<sequence length="338" mass="35651">MSTTPPLDNENWCHVLQPLLDAVEQDVSPKDLTLRDELLSPLFSPLPSPLFSPLPSPPPSQTALALPGPPSPPPPVVTEPVIPEDPTLWGSALSPPPPPPPPPSQSALVLPGPPPPPPPPPPAPPVVTGGIEPQTTAPPVPFAGDTAVNDALEGVTPELIEAPRPKQSRAATKRGPKQKGSNRVKKPAKPPKPLSANQQQKQWDREGMALIRQRQADMMAAEMVAAQPVYGAQGQVYGQGQFGQFYGQTPLQVAPGHYSQAAGPFDQQPPVPLPLGYAPAPHLAPPVPPLLGCAPAPAPAPAAAPHLAPPPPQAATWQPLWMPQQEGMYQQPQNWYNI</sequence>
<evidence type="ECO:0000313" key="3">
    <source>
        <dbReference type="Proteomes" id="UP000750502"/>
    </source>
</evidence>
<keyword evidence="3" id="KW-1185">Reference proteome</keyword>
<feature type="compositionally biased region" description="Basic residues" evidence="1">
    <location>
        <begin position="171"/>
        <end position="189"/>
    </location>
</feature>
<dbReference type="OrthoDB" id="10568355at2759"/>
<proteinExistence type="predicted"/>
<accession>A0A9P7HX21</accession>
<comment type="caution">
    <text evidence="2">The sequence shown here is derived from an EMBL/GenBank/DDBJ whole genome shotgun (WGS) entry which is preliminary data.</text>
</comment>
<gene>
    <name evidence="2" type="ORF">H9Q72_006762</name>
</gene>
<feature type="compositionally biased region" description="Pro residues" evidence="1">
    <location>
        <begin position="94"/>
        <end position="104"/>
    </location>
</feature>
<reference evidence="2" key="2">
    <citation type="submission" date="2020-10" db="EMBL/GenBank/DDBJ databases">
        <authorList>
            <person name="Peck L.D."/>
            <person name="Nowell R.W."/>
            <person name="Flood J."/>
            <person name="Ryan M.J."/>
            <person name="Barraclough T.G."/>
        </authorList>
    </citation>
    <scope>NUCLEOTIDE SEQUENCE</scope>
    <source>
        <strain evidence="2">IMI 127659i</strain>
    </source>
</reference>
<dbReference type="Proteomes" id="UP000750502">
    <property type="component" value="Unassembled WGS sequence"/>
</dbReference>
<dbReference type="AlphaFoldDB" id="A0A9P7HX21"/>
<evidence type="ECO:0000256" key="1">
    <source>
        <dbReference type="SAM" id="MobiDB-lite"/>
    </source>
</evidence>
<dbReference type="EMBL" id="JADFTT010000213">
    <property type="protein sequence ID" value="KAG5765179.1"/>
    <property type="molecule type" value="Genomic_DNA"/>
</dbReference>
<feature type="compositionally biased region" description="Pro residues" evidence="1">
    <location>
        <begin position="67"/>
        <end position="77"/>
    </location>
</feature>
<evidence type="ECO:0000313" key="2">
    <source>
        <dbReference type="EMBL" id="KAG5765179.1"/>
    </source>
</evidence>
<protein>
    <submittedName>
        <fullName evidence="2">Uncharacterized protein</fullName>
    </submittedName>
</protein>
<reference evidence="2" key="1">
    <citation type="journal article" date="2020" name="bioRxiv">
        <title>Historical genomics reveals the evolutionary mechanisms behind multiple outbreaks of the host-specific coffee wilt pathogen Fusarium xylarioides.</title>
        <authorList>
            <person name="Peck D."/>
            <person name="Nowell R.W."/>
            <person name="Flood J."/>
            <person name="Ryan M.J."/>
            <person name="Barraclough T.G."/>
        </authorList>
    </citation>
    <scope>NUCLEOTIDE SEQUENCE</scope>
    <source>
        <strain evidence="2">IMI 127659i</strain>
    </source>
</reference>
<feature type="region of interest" description="Disordered" evidence="1">
    <location>
        <begin position="41"/>
        <end position="203"/>
    </location>
</feature>
<name>A0A9P7HX21_9HYPO</name>